<dbReference type="Proteomes" id="UP000281343">
    <property type="component" value="Unassembled WGS sequence"/>
</dbReference>
<dbReference type="Pfam" id="PF05013">
    <property type="entry name" value="FGase"/>
    <property type="match status" value="1"/>
</dbReference>
<evidence type="ECO:0000256" key="1">
    <source>
        <dbReference type="SAM" id="MobiDB-lite"/>
    </source>
</evidence>
<dbReference type="Gene3D" id="3.40.630.40">
    <property type="entry name" value="Zn-dependent exopeptidases"/>
    <property type="match status" value="1"/>
</dbReference>
<dbReference type="InterPro" id="IPR007709">
    <property type="entry name" value="N-FG_amidohydro"/>
</dbReference>
<reference evidence="2 3" key="1">
    <citation type="submission" date="2018-10" db="EMBL/GenBank/DDBJ databases">
        <authorList>
            <person name="Jung H.S."/>
            <person name="Jeon C.O."/>
        </authorList>
    </citation>
    <scope>NUCLEOTIDE SEQUENCE [LARGE SCALE GENOMIC DNA]</scope>
    <source>
        <strain evidence="2 3">MA-7-27</strain>
    </source>
</reference>
<protein>
    <submittedName>
        <fullName evidence="2">N-formylglutamate amidohydrolase</fullName>
    </submittedName>
</protein>
<keyword evidence="2" id="KW-0378">Hydrolase</keyword>
<gene>
    <name evidence="2" type="ORF">D9R08_16485</name>
</gene>
<evidence type="ECO:0000313" key="3">
    <source>
        <dbReference type="Proteomes" id="UP000281343"/>
    </source>
</evidence>
<dbReference type="OrthoDB" id="9815326at2"/>
<dbReference type="InterPro" id="IPR011227">
    <property type="entry name" value="UCP029730"/>
</dbReference>
<accession>A0A3L9XWX4</accession>
<dbReference type="PIRSF" id="PIRSF029730">
    <property type="entry name" value="UCP029730"/>
    <property type="match status" value="1"/>
</dbReference>
<feature type="region of interest" description="Disordered" evidence="1">
    <location>
        <begin position="93"/>
        <end position="112"/>
    </location>
</feature>
<sequence length="263" mass="28307">MSALVETEQDKVVETFNPTRSGPVVLLCEHASHHIPAQFQDLGLAKASRHSHAAWDPGAIGVALNLSDLFDAPLVAGRVSRLVYDCNRPPEAASAMPDRSEAIDIPGNRNLTPEDRLAREQSIYRPFLAAVGTVLDRRQQAGTDTALVTVHSFAPVFHGRPRDVDIGIVHDADARLADAVLERAASLPHRKIGRNDPYGPEDGVTHSLKLHGMARSLPNVMIEIRNDLIGTPAEQHRIAAELHSILAPALTEVGVQAGGPPHA</sequence>
<dbReference type="EMBL" id="RCNT01000009">
    <property type="protein sequence ID" value="RMA41081.1"/>
    <property type="molecule type" value="Genomic_DNA"/>
</dbReference>
<comment type="caution">
    <text evidence="2">The sequence shown here is derived from an EMBL/GenBank/DDBJ whole genome shotgun (WGS) entry which is preliminary data.</text>
</comment>
<dbReference type="GO" id="GO:0016787">
    <property type="term" value="F:hydrolase activity"/>
    <property type="evidence" value="ECO:0007669"/>
    <property type="project" value="UniProtKB-KW"/>
</dbReference>
<name>A0A3L9XWX4_9RHOB</name>
<proteinExistence type="predicted"/>
<dbReference type="AlphaFoldDB" id="A0A3L9XWX4"/>
<dbReference type="SUPFAM" id="SSF53187">
    <property type="entry name" value="Zn-dependent exopeptidases"/>
    <property type="match status" value="1"/>
</dbReference>
<evidence type="ECO:0000313" key="2">
    <source>
        <dbReference type="EMBL" id="RMA41081.1"/>
    </source>
</evidence>
<dbReference type="RefSeq" id="WP_121899162.1">
    <property type="nucleotide sequence ID" value="NZ_RCNT01000009.1"/>
</dbReference>
<organism evidence="2 3">
    <name type="scientific">Rhodophyticola porphyridii</name>
    <dbReference type="NCBI Taxonomy" id="1852017"/>
    <lineage>
        <taxon>Bacteria</taxon>
        <taxon>Pseudomonadati</taxon>
        <taxon>Pseudomonadota</taxon>
        <taxon>Alphaproteobacteria</taxon>
        <taxon>Rhodobacterales</taxon>
        <taxon>Roseobacteraceae</taxon>
        <taxon>Rhodophyticola</taxon>
    </lineage>
</organism>
<keyword evidence="3" id="KW-1185">Reference proteome</keyword>